<evidence type="ECO:0000313" key="3">
    <source>
        <dbReference type="EMBL" id="KAF5836983.1"/>
    </source>
</evidence>
<feature type="compositionally biased region" description="Acidic residues" evidence="1">
    <location>
        <begin position="322"/>
        <end position="337"/>
    </location>
</feature>
<evidence type="ECO:0000313" key="4">
    <source>
        <dbReference type="Proteomes" id="UP000815325"/>
    </source>
</evidence>
<feature type="transmembrane region" description="Helical" evidence="2">
    <location>
        <begin position="526"/>
        <end position="550"/>
    </location>
</feature>
<feature type="compositionally biased region" description="Low complexity" evidence="1">
    <location>
        <begin position="293"/>
        <end position="310"/>
    </location>
</feature>
<feature type="compositionally biased region" description="Basic and acidic residues" evidence="1">
    <location>
        <begin position="704"/>
        <end position="721"/>
    </location>
</feature>
<keyword evidence="2" id="KW-0812">Transmembrane</keyword>
<accession>A0ABQ7GQV2</accession>
<feature type="region of interest" description="Disordered" evidence="1">
    <location>
        <begin position="634"/>
        <end position="766"/>
    </location>
</feature>
<dbReference type="PANTHER" id="PTHR12460:SF0">
    <property type="entry name" value="CID DOMAIN-CONTAINING PROTEIN-RELATED"/>
    <property type="match status" value="1"/>
</dbReference>
<reference evidence="3" key="1">
    <citation type="submission" date="2017-08" db="EMBL/GenBank/DDBJ databases">
        <authorList>
            <person name="Polle J.E."/>
            <person name="Barry K."/>
            <person name="Cushman J."/>
            <person name="Schmutz J."/>
            <person name="Tran D."/>
            <person name="Hathwaick L.T."/>
            <person name="Yim W.C."/>
            <person name="Jenkins J."/>
            <person name="Mckie-Krisberg Z.M."/>
            <person name="Prochnik S."/>
            <person name="Lindquist E."/>
            <person name="Dockter R.B."/>
            <person name="Adam C."/>
            <person name="Molina H."/>
            <person name="Bunkerborg J."/>
            <person name="Jin E."/>
            <person name="Buchheim M."/>
            <person name="Magnuson J."/>
        </authorList>
    </citation>
    <scope>NUCLEOTIDE SEQUENCE</scope>
    <source>
        <strain evidence="3">CCAP 19/18</strain>
    </source>
</reference>
<feature type="region of interest" description="Disordered" evidence="1">
    <location>
        <begin position="189"/>
        <end position="260"/>
    </location>
</feature>
<comment type="caution">
    <text evidence="3">The sequence shown here is derived from an EMBL/GenBank/DDBJ whole genome shotgun (WGS) entry which is preliminary data.</text>
</comment>
<gene>
    <name evidence="3" type="ORF">DUNSADRAFT_5005</name>
</gene>
<evidence type="ECO:0000256" key="1">
    <source>
        <dbReference type="SAM" id="MobiDB-lite"/>
    </source>
</evidence>
<sequence>MDPEEREDQINLARHKALIEHYERSQHMDLLSMDPTFVAINQLPFHLRGKAAEEYLRSRGVPAPALYTPPLYSPSMGARMSPHVKGGLARHSPSPALAAAATAAAQPPPPPHAAYHVVSHPTPHLAPQTPTVRGGAAGAAQPPPPHAAYHVVPHATPHPAPQPPIIPGGAAATQPPLPHAAYHVVPHPTPHLAAAQPPLVPGRATVPPPGAVPSPLSPPLAPSHSSPLNPSHSPPLAPPHSPSLAPPHCSPLASHDGMPGHQRMLQQQMSLPGHTPYHPGMASSHEGLFQRATPGARAPAAVPASPSGRSTAAATEPAVGVGEDEDGKEEMGGEETTSEASSMGSSDEGEEDNWLDTGLPKATALAIHKMTQDEMSMKRITFQDVDGLGFKFKDEEVYDITGCMVNLADLTDAPEDASPALVYALTAINVMVHACFIWALGMPLIIVAIVFHNYHANTTSIRDTLTLQQFRSDPSTILEYHTVRFFIDFILFCLVWVAFCYVVLLMYYILVRNANSKWRSFIRTMFWVYALLMLAMLVAYVLEIISWLILGAVVNPSRYLPYSVAAVTLLLHAKTTHTRLLTQYKRYKDSVREVVLKAFMSKMSSAIESVQKATGEVEDAVTGMKEDVEQAVGQHTGLGPNAPHVSGVPNGGLDLGHGAGGAHQASNKHGPPPGGIMSSFLGGLTGGRRKKGYERVGTNDPGDPQEHQGKPVGEATERDTELVPLLSSDGGQPPQPPYPPYPPHPMAPPPPPGGFQPPPGQPTPGMPNMPYMYNPMMGGTMPPNMVPPNMMSSNMAPGMVPPFNMTPGMVPPPMAPGTVPHQPYAMPGAGVMPMPGAAAPMMPGYVVPDRFGLAPPPLIHDSPYVAVKPRGPRMGPKPGEGLPAPDFGDKHPGLFYHVPHKTTGLQMASAR</sequence>
<feature type="compositionally biased region" description="Pro residues" evidence="1">
    <location>
        <begin position="206"/>
        <end position="221"/>
    </location>
</feature>
<feature type="compositionally biased region" description="Low complexity" evidence="1">
    <location>
        <begin position="222"/>
        <end position="231"/>
    </location>
</feature>
<evidence type="ECO:0000256" key="2">
    <source>
        <dbReference type="SAM" id="Phobius"/>
    </source>
</evidence>
<feature type="transmembrane region" description="Helical" evidence="2">
    <location>
        <begin position="420"/>
        <end position="451"/>
    </location>
</feature>
<protein>
    <submittedName>
        <fullName evidence="3">Uncharacterized protein</fullName>
    </submittedName>
</protein>
<keyword evidence="2" id="KW-1133">Transmembrane helix</keyword>
<name>A0ABQ7GQV2_DUNSA</name>
<feature type="compositionally biased region" description="Pro residues" evidence="1">
    <location>
        <begin position="733"/>
        <end position="766"/>
    </location>
</feature>
<keyword evidence="4" id="KW-1185">Reference proteome</keyword>
<feature type="region of interest" description="Disordered" evidence="1">
    <location>
        <begin position="293"/>
        <end position="356"/>
    </location>
</feature>
<dbReference type="EMBL" id="MU069634">
    <property type="protein sequence ID" value="KAF5836983.1"/>
    <property type="molecule type" value="Genomic_DNA"/>
</dbReference>
<organism evidence="3 4">
    <name type="scientific">Dunaliella salina</name>
    <name type="common">Green alga</name>
    <name type="synonym">Protococcus salinus</name>
    <dbReference type="NCBI Taxonomy" id="3046"/>
    <lineage>
        <taxon>Eukaryota</taxon>
        <taxon>Viridiplantae</taxon>
        <taxon>Chlorophyta</taxon>
        <taxon>core chlorophytes</taxon>
        <taxon>Chlorophyceae</taxon>
        <taxon>CS clade</taxon>
        <taxon>Chlamydomonadales</taxon>
        <taxon>Dunaliellaceae</taxon>
        <taxon>Dunaliella</taxon>
    </lineage>
</organism>
<feature type="compositionally biased region" description="Gly residues" evidence="1">
    <location>
        <begin position="649"/>
        <end position="661"/>
    </location>
</feature>
<proteinExistence type="predicted"/>
<feature type="compositionally biased region" description="Pro residues" evidence="1">
    <location>
        <begin position="232"/>
        <end position="249"/>
    </location>
</feature>
<feature type="transmembrane region" description="Helical" evidence="2">
    <location>
        <begin position="485"/>
        <end position="510"/>
    </location>
</feature>
<dbReference type="Proteomes" id="UP000815325">
    <property type="component" value="Unassembled WGS sequence"/>
</dbReference>
<dbReference type="PANTHER" id="PTHR12460">
    <property type="entry name" value="CYCLIN-DEPENDENT KINASE INHIBITOR-RELATED PROTEIN"/>
    <property type="match status" value="1"/>
</dbReference>
<keyword evidence="2" id="KW-0472">Membrane</keyword>